<evidence type="ECO:0000256" key="1">
    <source>
        <dbReference type="SAM" id="Phobius"/>
    </source>
</evidence>
<organism evidence="2">
    <name type="scientific">Rhizophora mucronata</name>
    <name type="common">Asiatic mangrove</name>
    <dbReference type="NCBI Taxonomy" id="61149"/>
    <lineage>
        <taxon>Eukaryota</taxon>
        <taxon>Viridiplantae</taxon>
        <taxon>Streptophyta</taxon>
        <taxon>Embryophyta</taxon>
        <taxon>Tracheophyta</taxon>
        <taxon>Spermatophyta</taxon>
        <taxon>Magnoliopsida</taxon>
        <taxon>eudicotyledons</taxon>
        <taxon>Gunneridae</taxon>
        <taxon>Pentapetalae</taxon>
        <taxon>rosids</taxon>
        <taxon>fabids</taxon>
        <taxon>Malpighiales</taxon>
        <taxon>Rhizophoraceae</taxon>
        <taxon>Rhizophora</taxon>
    </lineage>
</organism>
<accession>A0A2P2PEW1</accession>
<keyword evidence="1" id="KW-1133">Transmembrane helix</keyword>
<feature type="transmembrane region" description="Helical" evidence="1">
    <location>
        <begin position="16"/>
        <end position="37"/>
    </location>
</feature>
<dbReference type="EMBL" id="GGEC01072776">
    <property type="protein sequence ID" value="MBX53260.1"/>
    <property type="molecule type" value="Transcribed_RNA"/>
</dbReference>
<keyword evidence="1" id="KW-0812">Transmembrane</keyword>
<keyword evidence="1" id="KW-0472">Membrane</keyword>
<dbReference type="AlphaFoldDB" id="A0A2P2PEW1"/>
<evidence type="ECO:0000313" key="2">
    <source>
        <dbReference type="EMBL" id="MBX53260.1"/>
    </source>
</evidence>
<name>A0A2P2PEW1_RHIMU</name>
<proteinExistence type="predicted"/>
<protein>
    <submittedName>
        <fullName evidence="2">Uncharacterized protein</fullName>
    </submittedName>
</protein>
<reference evidence="2" key="1">
    <citation type="submission" date="2018-02" db="EMBL/GenBank/DDBJ databases">
        <title>Rhizophora mucronata_Transcriptome.</title>
        <authorList>
            <person name="Meera S.P."/>
            <person name="Sreeshan A."/>
            <person name="Augustine A."/>
        </authorList>
    </citation>
    <scope>NUCLEOTIDE SEQUENCE</scope>
    <source>
        <tissue evidence="2">Leaf</tissue>
    </source>
</reference>
<sequence>MLFWFSSLELSLKHEFMHVVLSLSFGMKYSMFIFLLFF</sequence>